<dbReference type="AlphaFoldDB" id="A0A4Z0MS46"/>
<gene>
    <name evidence="12" type="ORF">EU557_00150</name>
</gene>
<comment type="caution">
    <text evidence="12">The sequence shown here is derived from an EMBL/GenBank/DDBJ whole genome shotgun (WGS) entry which is preliminary data.</text>
</comment>
<evidence type="ECO:0000256" key="2">
    <source>
        <dbReference type="ARBA" id="ARBA00022448"/>
    </source>
</evidence>
<dbReference type="NCBIfam" id="TIGR04056">
    <property type="entry name" value="OMP_RagA_SusC"/>
    <property type="match status" value="1"/>
</dbReference>
<dbReference type="InterPro" id="IPR036942">
    <property type="entry name" value="Beta-barrel_TonB_sf"/>
</dbReference>
<dbReference type="NCBIfam" id="TIGR04057">
    <property type="entry name" value="SusC_RagA_signa"/>
    <property type="match status" value="1"/>
</dbReference>
<dbReference type="InterPro" id="IPR012910">
    <property type="entry name" value="Plug_dom"/>
</dbReference>
<dbReference type="InterPro" id="IPR000531">
    <property type="entry name" value="Beta-barrel_TonB"/>
</dbReference>
<evidence type="ECO:0000256" key="9">
    <source>
        <dbReference type="RuleBase" id="RU003357"/>
    </source>
</evidence>
<evidence type="ECO:0000259" key="11">
    <source>
        <dbReference type="Pfam" id="PF07715"/>
    </source>
</evidence>
<dbReference type="SUPFAM" id="SSF49464">
    <property type="entry name" value="Carboxypeptidase regulatory domain-like"/>
    <property type="match status" value="1"/>
</dbReference>
<dbReference type="RefSeq" id="WP_135528405.1">
    <property type="nucleotide sequence ID" value="NZ_SRKZ01000001.1"/>
</dbReference>
<proteinExistence type="inferred from homology"/>
<dbReference type="InterPro" id="IPR023996">
    <property type="entry name" value="TonB-dep_OMP_SusC/RagA"/>
</dbReference>
<feature type="domain" description="TonB-dependent receptor-like beta-barrel" evidence="10">
    <location>
        <begin position="531"/>
        <end position="1062"/>
    </location>
</feature>
<keyword evidence="4 8" id="KW-0812">Transmembrane</keyword>
<dbReference type="InterPro" id="IPR023997">
    <property type="entry name" value="TonB-dep_OMP_SusC/RagA_CS"/>
</dbReference>
<dbReference type="PROSITE" id="PS52016">
    <property type="entry name" value="TONB_DEPENDENT_REC_3"/>
    <property type="match status" value="1"/>
</dbReference>
<accession>A0A4Z0MS46</accession>
<sequence length="1104" mass="120417">MPELSYHMMHLDSLPYGCTPGRNLLLTSALAVTTALLPQQSLAQKTNAEVAYFAVQTGPLATALQHLQREAGVNIVYDAQDLKETKVEATEFRKAKVGDILRQLLRNKPLRFEEKQGTIILQPTTSATPAAPSRRAAQEVKGKVTDAKTGAALPGVTVLAKGTTTGAVTNSEGFFNLAVPDGATTLVFSFVGYLAQEVAIGNQANVDVTLAVDSKLLNDVVVIGYGSVKKGEVTSSITNVNPREFNRGVVATPDQILQGKVAGLNITRSGDPNATASVVLRGASSLRTGQAQEPFYVIDGVPAASINLVAPDDIVSIDVLKDASATAIYGARAANGVIIITTRRQKPNAAVSYSGYVGVEQVSNTIDMLSGDELRRYLEANSKSLSPADNDEGTNTDWQKEVMRTGLSHNHTISYGGGSEKSAFNASVNYFKRQGVIKTSDSERLIGKINLDQKTLKDKLQLRFTLTNSLLKQNLISDLVYRNMFTHLPTTNIKNPDGTYKENLTRTQYYNPVALLEQNSEERKINTLLGNASAQLTILPNLTNTLSVSMQNESVKGGAYQGRESPVPNSNSVTGLAARGLARRYSVDNSRKILENYLTYNPLNNAHHDLKVLVGYSWQEDKNGDGFQTDTRGFVSDQLGYNNLSLGNPGGVSPNYDAAIAGYSLGISTLRLISLYSRVNYSLLDRYFLQVSVRRDGSSAFGQNNRWGTFPAASLAWNLAGEDFLAGNTMLNELKLRVGYGVTGNSLGFDPLIATQRYSSVGTFYYNGSFIKAIGPTQNPNPDLKWESTAMLNVGLDFGLFGNRLGGTVEYYDKRTSDLIWNYPVSTTQYFVNTLYANVGEISNKGLELTLNATPVQTSNFQWSLTGTLAHNVNKVEKLANEQFRLDQVYTAYPGGSGQSGISTQVVKTGYPIGQFFLPEYAGRDENGLSLFYKADGTTTGSPALADYRYQGNAQPNLLYGLSNTVSWKNLDLNFFLRGVQGNKILNATLANLNIPAQSTANNLPAFSLDEPYGDNRANYYSNRYLEDGSYLRLDNVTLGYNLPIKNEYVKRARVYLTSQNLFTITSYRGIDPEMNLGGLTPGLDNNNFYPKTRSYVLGVNLDF</sequence>
<dbReference type="EMBL" id="SRKZ01000001">
    <property type="protein sequence ID" value="TGD82240.1"/>
    <property type="molecule type" value="Genomic_DNA"/>
</dbReference>
<evidence type="ECO:0000313" key="12">
    <source>
        <dbReference type="EMBL" id="TGD82240.1"/>
    </source>
</evidence>
<keyword evidence="13" id="KW-1185">Reference proteome</keyword>
<evidence type="ECO:0000256" key="6">
    <source>
        <dbReference type="ARBA" id="ARBA00023136"/>
    </source>
</evidence>
<dbReference type="InterPro" id="IPR008969">
    <property type="entry name" value="CarboxyPept-like_regulatory"/>
</dbReference>
<reference evidence="12 13" key="1">
    <citation type="submission" date="2019-04" db="EMBL/GenBank/DDBJ databases">
        <authorList>
            <person name="Feng G."/>
            <person name="Zhang J."/>
            <person name="Zhu H."/>
        </authorList>
    </citation>
    <scope>NUCLEOTIDE SEQUENCE [LARGE SCALE GENOMIC DNA]</scope>
    <source>
        <strain evidence="12 13">JCM 19491</strain>
    </source>
</reference>
<feature type="domain" description="TonB-dependent receptor plug" evidence="11">
    <location>
        <begin position="230"/>
        <end position="337"/>
    </location>
</feature>
<evidence type="ECO:0000259" key="10">
    <source>
        <dbReference type="Pfam" id="PF00593"/>
    </source>
</evidence>
<name>A0A4Z0MS46_9BACT</name>
<dbReference type="OrthoDB" id="9768177at2"/>
<organism evidence="12 13">
    <name type="scientific">Hymenobacter wooponensis</name>
    <dbReference type="NCBI Taxonomy" id="1525360"/>
    <lineage>
        <taxon>Bacteria</taxon>
        <taxon>Pseudomonadati</taxon>
        <taxon>Bacteroidota</taxon>
        <taxon>Cytophagia</taxon>
        <taxon>Cytophagales</taxon>
        <taxon>Hymenobacteraceae</taxon>
        <taxon>Hymenobacter</taxon>
    </lineage>
</organism>
<evidence type="ECO:0000256" key="4">
    <source>
        <dbReference type="ARBA" id="ARBA00022692"/>
    </source>
</evidence>
<evidence type="ECO:0000256" key="3">
    <source>
        <dbReference type="ARBA" id="ARBA00022452"/>
    </source>
</evidence>
<evidence type="ECO:0000256" key="1">
    <source>
        <dbReference type="ARBA" id="ARBA00004571"/>
    </source>
</evidence>
<dbReference type="Pfam" id="PF07715">
    <property type="entry name" value="Plug"/>
    <property type="match status" value="1"/>
</dbReference>
<dbReference type="Gene3D" id="2.40.170.20">
    <property type="entry name" value="TonB-dependent receptor, beta-barrel domain"/>
    <property type="match status" value="1"/>
</dbReference>
<dbReference type="Pfam" id="PF00593">
    <property type="entry name" value="TonB_dep_Rec_b-barrel"/>
    <property type="match status" value="1"/>
</dbReference>
<keyword evidence="6 8" id="KW-0472">Membrane</keyword>
<comment type="subcellular location">
    <subcellularLocation>
        <location evidence="1 8">Cell outer membrane</location>
        <topology evidence="1 8">Multi-pass membrane protein</topology>
    </subcellularLocation>
</comment>
<evidence type="ECO:0000313" key="13">
    <source>
        <dbReference type="Proteomes" id="UP000298284"/>
    </source>
</evidence>
<protein>
    <submittedName>
        <fullName evidence="12">SusC/RagA family TonB-linked outer membrane protein</fullName>
    </submittedName>
</protein>
<keyword evidence="3 8" id="KW-1134">Transmembrane beta strand</keyword>
<dbReference type="Proteomes" id="UP000298284">
    <property type="component" value="Unassembled WGS sequence"/>
</dbReference>
<comment type="similarity">
    <text evidence="8 9">Belongs to the TonB-dependent receptor family.</text>
</comment>
<dbReference type="GO" id="GO:0009279">
    <property type="term" value="C:cell outer membrane"/>
    <property type="evidence" value="ECO:0007669"/>
    <property type="project" value="UniProtKB-SubCell"/>
</dbReference>
<dbReference type="Pfam" id="PF13715">
    <property type="entry name" value="CarbopepD_reg_2"/>
    <property type="match status" value="1"/>
</dbReference>
<evidence type="ECO:0000256" key="5">
    <source>
        <dbReference type="ARBA" id="ARBA00023077"/>
    </source>
</evidence>
<dbReference type="Gene3D" id="2.60.40.1120">
    <property type="entry name" value="Carboxypeptidase-like, regulatory domain"/>
    <property type="match status" value="1"/>
</dbReference>
<dbReference type="InterPro" id="IPR037066">
    <property type="entry name" value="Plug_dom_sf"/>
</dbReference>
<keyword evidence="5 9" id="KW-0798">TonB box</keyword>
<keyword evidence="7 8" id="KW-0998">Cell outer membrane</keyword>
<evidence type="ECO:0000256" key="7">
    <source>
        <dbReference type="ARBA" id="ARBA00023237"/>
    </source>
</evidence>
<dbReference type="Gene3D" id="2.170.130.10">
    <property type="entry name" value="TonB-dependent receptor, plug domain"/>
    <property type="match status" value="1"/>
</dbReference>
<keyword evidence="2 8" id="KW-0813">Transport</keyword>
<dbReference type="Gene3D" id="3.55.50.30">
    <property type="match status" value="1"/>
</dbReference>
<evidence type="ECO:0000256" key="8">
    <source>
        <dbReference type="PROSITE-ProRule" id="PRU01360"/>
    </source>
</evidence>
<dbReference type="InterPro" id="IPR039426">
    <property type="entry name" value="TonB-dep_rcpt-like"/>
</dbReference>
<dbReference type="SUPFAM" id="SSF56935">
    <property type="entry name" value="Porins"/>
    <property type="match status" value="1"/>
</dbReference>